<feature type="region of interest" description="Disordered" evidence="4">
    <location>
        <begin position="35"/>
        <end position="55"/>
    </location>
</feature>
<dbReference type="InterPro" id="IPR000971">
    <property type="entry name" value="Globin"/>
</dbReference>
<keyword evidence="2" id="KW-0479">Metal-binding</keyword>
<sequence>MADHLQLSEVSAAQQRQRRRLFYSSVLFHNSAGRTASDVPAVSPRQSTCWPAPSSTPTVRRLLPAILLPAPQKQRFGNIPKRTLSIDSIDSLDESFRRVNMDAQVPPSPSPIVPSSPPKSPPLPSTIVDEKSPVPGRKCSTPTLAAVGRSKTDPGGSENESSGADLLSPTSASKPTGKVSEGSQQPLAQKRSSPDMRFANAPSTSSAIAKREIARTKTLPQQETLADLVGLSPYQQKLMLQTWPNIYGTGSASFGLSVYNALCNNNNNAKTLMQKANSVAVFTQSGTDCTASHAKLTLDLLDTIVRNLDGHSDLILNHLRSVGACHRPLKAEGLRTQVWEDLGDALRATIRKHEPVRKHKELGRAWLALVSFIIDNLKQGQDAARGIFPSGPASPSAE</sequence>
<dbReference type="WBParaSite" id="PSAMB.scaffold1868size27109.g15323.t1">
    <property type="protein sequence ID" value="PSAMB.scaffold1868size27109.g15323.t1"/>
    <property type="gene ID" value="PSAMB.scaffold1868size27109.g15323"/>
</dbReference>
<dbReference type="SUPFAM" id="SSF46458">
    <property type="entry name" value="Globin-like"/>
    <property type="match status" value="1"/>
</dbReference>
<feature type="compositionally biased region" description="Polar residues" evidence="4">
    <location>
        <begin position="158"/>
        <end position="174"/>
    </location>
</feature>
<evidence type="ECO:0000313" key="6">
    <source>
        <dbReference type="Proteomes" id="UP000887566"/>
    </source>
</evidence>
<dbReference type="GO" id="GO:0046872">
    <property type="term" value="F:metal ion binding"/>
    <property type="evidence" value="ECO:0007669"/>
    <property type="project" value="UniProtKB-KW"/>
</dbReference>
<proteinExistence type="predicted"/>
<evidence type="ECO:0000256" key="2">
    <source>
        <dbReference type="ARBA" id="ARBA00022723"/>
    </source>
</evidence>
<dbReference type="AlphaFoldDB" id="A0A914VEX0"/>
<dbReference type="InterPro" id="IPR012292">
    <property type="entry name" value="Globin/Proto"/>
</dbReference>
<feature type="compositionally biased region" description="Polar residues" evidence="4">
    <location>
        <begin position="181"/>
        <end position="191"/>
    </location>
</feature>
<keyword evidence="3" id="KW-0408">Iron</keyword>
<dbReference type="InterPro" id="IPR009050">
    <property type="entry name" value="Globin-like_sf"/>
</dbReference>
<accession>A0A914VEX0</accession>
<evidence type="ECO:0000256" key="3">
    <source>
        <dbReference type="ARBA" id="ARBA00023004"/>
    </source>
</evidence>
<dbReference type="PANTHER" id="PTHR46458">
    <property type="entry name" value="BLR2807 PROTEIN"/>
    <property type="match status" value="1"/>
</dbReference>
<dbReference type="PROSITE" id="PS01033">
    <property type="entry name" value="GLOBIN"/>
    <property type="match status" value="1"/>
</dbReference>
<dbReference type="CDD" id="cd01040">
    <property type="entry name" value="Mb-like"/>
    <property type="match status" value="1"/>
</dbReference>
<feature type="domain" description="Globin" evidence="5">
    <location>
        <begin position="230"/>
        <end position="382"/>
    </location>
</feature>
<evidence type="ECO:0000313" key="7">
    <source>
        <dbReference type="WBParaSite" id="PSAMB.scaffold1868size27109.g15323.t1"/>
    </source>
</evidence>
<feature type="compositionally biased region" description="Polar residues" evidence="4">
    <location>
        <begin position="44"/>
        <end position="55"/>
    </location>
</feature>
<evidence type="ECO:0000259" key="5">
    <source>
        <dbReference type="PROSITE" id="PS01033"/>
    </source>
</evidence>
<feature type="region of interest" description="Disordered" evidence="4">
    <location>
        <begin position="102"/>
        <end position="215"/>
    </location>
</feature>
<dbReference type="GO" id="GO:0020037">
    <property type="term" value="F:heme binding"/>
    <property type="evidence" value="ECO:0007669"/>
    <property type="project" value="InterPro"/>
</dbReference>
<dbReference type="InterPro" id="IPR044399">
    <property type="entry name" value="Mb-like_M"/>
</dbReference>
<name>A0A914VEX0_9BILA</name>
<dbReference type="PANTHER" id="PTHR46458:SF16">
    <property type="entry name" value="GLOBIN DOMAIN-CONTAINING PROTEIN-RELATED"/>
    <property type="match status" value="1"/>
</dbReference>
<dbReference type="InterPro" id="IPR050532">
    <property type="entry name" value="Globin-like_OT"/>
</dbReference>
<dbReference type="Gene3D" id="1.10.490.10">
    <property type="entry name" value="Globins"/>
    <property type="match status" value="1"/>
</dbReference>
<keyword evidence="1" id="KW-0349">Heme</keyword>
<protein>
    <submittedName>
        <fullName evidence="7">Globin family profile domain-containing protein</fullName>
    </submittedName>
</protein>
<feature type="compositionally biased region" description="Pro residues" evidence="4">
    <location>
        <begin position="106"/>
        <end position="124"/>
    </location>
</feature>
<evidence type="ECO:0000256" key="4">
    <source>
        <dbReference type="SAM" id="MobiDB-lite"/>
    </source>
</evidence>
<evidence type="ECO:0000256" key="1">
    <source>
        <dbReference type="ARBA" id="ARBA00022617"/>
    </source>
</evidence>
<dbReference type="Proteomes" id="UP000887566">
    <property type="component" value="Unplaced"/>
</dbReference>
<organism evidence="6 7">
    <name type="scientific">Plectus sambesii</name>
    <dbReference type="NCBI Taxonomy" id="2011161"/>
    <lineage>
        <taxon>Eukaryota</taxon>
        <taxon>Metazoa</taxon>
        <taxon>Ecdysozoa</taxon>
        <taxon>Nematoda</taxon>
        <taxon>Chromadorea</taxon>
        <taxon>Plectida</taxon>
        <taxon>Plectina</taxon>
        <taxon>Plectoidea</taxon>
        <taxon>Plectidae</taxon>
        <taxon>Plectus</taxon>
    </lineage>
</organism>
<dbReference type="GO" id="GO:0019825">
    <property type="term" value="F:oxygen binding"/>
    <property type="evidence" value="ECO:0007669"/>
    <property type="project" value="InterPro"/>
</dbReference>
<reference evidence="7" key="1">
    <citation type="submission" date="2022-11" db="UniProtKB">
        <authorList>
            <consortium name="WormBaseParasite"/>
        </authorList>
    </citation>
    <scope>IDENTIFICATION</scope>
</reference>
<keyword evidence="6" id="KW-1185">Reference proteome</keyword>